<keyword evidence="10 11" id="KW-0407">Ion channel</keyword>
<evidence type="ECO:0000256" key="6">
    <source>
        <dbReference type="ARBA" id="ARBA00023053"/>
    </source>
</evidence>
<evidence type="ECO:0000256" key="1">
    <source>
        <dbReference type="ARBA" id="ARBA00004141"/>
    </source>
</evidence>
<keyword evidence="5 13" id="KW-1133">Transmembrane helix</keyword>
<dbReference type="Pfam" id="PF00858">
    <property type="entry name" value="ASC"/>
    <property type="match status" value="1"/>
</dbReference>
<keyword evidence="7 11" id="KW-0406">Ion transport</keyword>
<dbReference type="Proteomes" id="UP001208570">
    <property type="component" value="Unassembled WGS sequence"/>
</dbReference>
<sequence length="218" mass="24573">MVARRLRPGQTNNLLTAFLSYTSSHGLVQINRSVNVSHRLWWSILTIAGLVIAVYQSYNLINNYLRYEFVSLRDIRFHPNVTFPQVTICNVNKFRDRRRELTPGAVSRGLSQQTSGRQTPQVGSGSGITFAAKHGADEDRERRGSGVQNSALQLQPHNGETGRVQKNSQHSYPELSGFHEQPRIRSHQSRREPSRKGHLGHIDPGWARGGHIPSSQSY</sequence>
<evidence type="ECO:0000256" key="4">
    <source>
        <dbReference type="ARBA" id="ARBA00022692"/>
    </source>
</evidence>
<accession>A0AAD9KAR2</accession>
<evidence type="ECO:0000256" key="2">
    <source>
        <dbReference type="ARBA" id="ARBA00022448"/>
    </source>
</evidence>
<evidence type="ECO:0000256" key="9">
    <source>
        <dbReference type="ARBA" id="ARBA00023201"/>
    </source>
</evidence>
<evidence type="ECO:0000256" key="3">
    <source>
        <dbReference type="ARBA" id="ARBA00022461"/>
    </source>
</evidence>
<evidence type="ECO:0000313" key="15">
    <source>
        <dbReference type="Proteomes" id="UP001208570"/>
    </source>
</evidence>
<proteinExistence type="inferred from homology"/>
<keyword evidence="3 11" id="KW-0894">Sodium channel</keyword>
<evidence type="ECO:0000256" key="11">
    <source>
        <dbReference type="RuleBase" id="RU000679"/>
    </source>
</evidence>
<evidence type="ECO:0000256" key="13">
    <source>
        <dbReference type="SAM" id="Phobius"/>
    </source>
</evidence>
<evidence type="ECO:0000256" key="12">
    <source>
        <dbReference type="SAM" id="MobiDB-lite"/>
    </source>
</evidence>
<dbReference type="GO" id="GO:0005886">
    <property type="term" value="C:plasma membrane"/>
    <property type="evidence" value="ECO:0007669"/>
    <property type="project" value="TreeGrafter"/>
</dbReference>
<comment type="caution">
    <text evidence="14">The sequence shown here is derived from an EMBL/GenBank/DDBJ whole genome shotgun (WGS) entry which is preliminary data.</text>
</comment>
<feature type="compositionally biased region" description="Basic and acidic residues" evidence="12">
    <location>
        <begin position="134"/>
        <end position="144"/>
    </location>
</feature>
<feature type="transmembrane region" description="Helical" evidence="13">
    <location>
        <begin position="40"/>
        <end position="58"/>
    </location>
</feature>
<feature type="compositionally biased region" description="Polar residues" evidence="12">
    <location>
        <begin position="109"/>
        <end position="123"/>
    </location>
</feature>
<keyword evidence="15" id="KW-1185">Reference proteome</keyword>
<evidence type="ECO:0000256" key="5">
    <source>
        <dbReference type="ARBA" id="ARBA00022989"/>
    </source>
</evidence>
<keyword evidence="8 13" id="KW-0472">Membrane</keyword>
<dbReference type="EMBL" id="JAODUP010000032">
    <property type="protein sequence ID" value="KAK2167008.1"/>
    <property type="molecule type" value="Genomic_DNA"/>
</dbReference>
<keyword evidence="9 11" id="KW-0739">Sodium transport</keyword>
<keyword evidence="4 11" id="KW-0812">Transmembrane</keyword>
<evidence type="ECO:0000256" key="10">
    <source>
        <dbReference type="ARBA" id="ARBA00023303"/>
    </source>
</evidence>
<dbReference type="InterPro" id="IPR001873">
    <property type="entry name" value="ENaC"/>
</dbReference>
<reference evidence="14" key="1">
    <citation type="journal article" date="2023" name="Mol. Biol. Evol.">
        <title>Third-Generation Sequencing Reveals the Adaptive Role of the Epigenome in Three Deep-Sea Polychaetes.</title>
        <authorList>
            <person name="Perez M."/>
            <person name="Aroh O."/>
            <person name="Sun Y."/>
            <person name="Lan Y."/>
            <person name="Juniper S.K."/>
            <person name="Young C.R."/>
            <person name="Angers B."/>
            <person name="Qian P.Y."/>
        </authorList>
    </citation>
    <scope>NUCLEOTIDE SEQUENCE</scope>
    <source>
        <strain evidence="14">P08H-3</strain>
    </source>
</reference>
<comment type="similarity">
    <text evidence="11">Belongs to the amiloride-sensitive sodium channel (TC 1.A.6) family.</text>
</comment>
<keyword evidence="6" id="KW-0915">Sodium</keyword>
<dbReference type="AlphaFoldDB" id="A0AAD9KAR2"/>
<feature type="region of interest" description="Disordered" evidence="12">
    <location>
        <begin position="103"/>
        <end position="218"/>
    </location>
</feature>
<keyword evidence="2 11" id="KW-0813">Transport</keyword>
<dbReference type="GO" id="GO:0015280">
    <property type="term" value="F:ligand-gated sodium channel activity"/>
    <property type="evidence" value="ECO:0007669"/>
    <property type="project" value="TreeGrafter"/>
</dbReference>
<feature type="compositionally biased region" description="Polar residues" evidence="12">
    <location>
        <begin position="146"/>
        <end position="171"/>
    </location>
</feature>
<dbReference type="PANTHER" id="PTHR11690">
    <property type="entry name" value="AMILORIDE-SENSITIVE SODIUM CHANNEL-RELATED"/>
    <property type="match status" value="1"/>
</dbReference>
<gene>
    <name evidence="14" type="ORF">LSH36_32g01028</name>
</gene>
<organism evidence="14 15">
    <name type="scientific">Paralvinella palmiformis</name>
    <dbReference type="NCBI Taxonomy" id="53620"/>
    <lineage>
        <taxon>Eukaryota</taxon>
        <taxon>Metazoa</taxon>
        <taxon>Spiralia</taxon>
        <taxon>Lophotrochozoa</taxon>
        <taxon>Annelida</taxon>
        <taxon>Polychaeta</taxon>
        <taxon>Sedentaria</taxon>
        <taxon>Canalipalpata</taxon>
        <taxon>Terebellida</taxon>
        <taxon>Terebelliformia</taxon>
        <taxon>Alvinellidae</taxon>
        <taxon>Paralvinella</taxon>
    </lineage>
</organism>
<evidence type="ECO:0000313" key="14">
    <source>
        <dbReference type="EMBL" id="KAK2167008.1"/>
    </source>
</evidence>
<dbReference type="PANTHER" id="PTHR11690:SF248">
    <property type="entry name" value="PICKPOCKET 17, ISOFORM A"/>
    <property type="match status" value="1"/>
</dbReference>
<name>A0AAD9KAR2_9ANNE</name>
<comment type="subcellular location">
    <subcellularLocation>
        <location evidence="1">Membrane</location>
        <topology evidence="1">Multi-pass membrane protein</topology>
    </subcellularLocation>
</comment>
<evidence type="ECO:0000256" key="8">
    <source>
        <dbReference type="ARBA" id="ARBA00023136"/>
    </source>
</evidence>
<evidence type="ECO:0000256" key="7">
    <source>
        <dbReference type="ARBA" id="ARBA00023065"/>
    </source>
</evidence>
<protein>
    <submittedName>
        <fullName evidence="14">Uncharacterized protein</fullName>
    </submittedName>
</protein>